<dbReference type="AlphaFoldDB" id="A0AA88YNW4"/>
<accession>A0AA88YNW4</accession>
<evidence type="ECO:0000313" key="3">
    <source>
        <dbReference type="Proteomes" id="UP001186944"/>
    </source>
</evidence>
<proteinExistence type="predicted"/>
<comment type="caution">
    <text evidence="2">The sequence shown here is derived from an EMBL/GenBank/DDBJ whole genome shotgun (WGS) entry which is preliminary data.</text>
</comment>
<dbReference type="InterPro" id="IPR015943">
    <property type="entry name" value="WD40/YVTN_repeat-like_dom_sf"/>
</dbReference>
<dbReference type="Gene3D" id="2.130.10.10">
    <property type="entry name" value="YVTN repeat-like/Quinoprotein amine dehydrogenase"/>
    <property type="match status" value="2"/>
</dbReference>
<dbReference type="PANTHER" id="PTHR19871">
    <property type="entry name" value="BETA TRANSDUCIN-RELATED PROTEIN"/>
    <property type="match status" value="1"/>
</dbReference>
<dbReference type="EMBL" id="VSWD01000005">
    <property type="protein sequence ID" value="KAK3103400.1"/>
    <property type="molecule type" value="Genomic_DNA"/>
</dbReference>
<sequence>MKTIDGVGRNINIIKAGYNNAYIVTVESNVIRIWNLRYKELVLTIDKYPDPPVIGMAAEGKFLVALFDGNNMLRAWNLSKAEFPLSCEVKVEDHRVFKGHSALIAPLSYEDKILHASRGANLGLVHNVKNGKLVHTLKCNDSSSAVTSVGITRDYYILACRQHYMHLHEIYQLELFDMKKGRYLRSVRGCINDRITELHLNYIGSHAIAVCASEETGTSDIAIWNVETEDHKHLARHSGVSNMSAISDFRYCLTASKNDKALRIWNLTSKINVSLPKLKKQLGVNQIIQMKDNPRYVVARQINNGPVSVWNVARARMLKTAVRIERSLSDSSDVVVIRDTKVVILTNKGILNDARPVFQDIHIYDLLHKKFVKKIEKCFITPCPAHEYVILNEEHMLGLSPNRNYFIIWSIVNGHEVQKIKPVIKIERNISLDDARHNIAKRATTAKMTPWERRAESKSAKQRRRDKELELERKRIDDLLREKDNGIDKYLLSGNQKIAVASFFAHHMCVFDIENYKHLTTLVSDSSMLFLLVAALTYSGDYLVQATYDEDLKSSSVILWDCFEGTIKTRLKNESNVMALGISDDAKRIVMGKGNQQISIWEPYSSKPLQRLSRSKCLMFDDNSKIFLIENDTRAVVFAGDISVWDLDRGALLSVFTPDTRITCCNIAMNGKLITFGMHEISDIVIMKLISKNTPSLLETEGEDMFGEKPEESSDEEEDFEEDE</sequence>
<organism evidence="2 3">
    <name type="scientific">Pinctada imbricata</name>
    <name type="common">Atlantic pearl-oyster</name>
    <name type="synonym">Pinctada martensii</name>
    <dbReference type="NCBI Taxonomy" id="66713"/>
    <lineage>
        <taxon>Eukaryota</taxon>
        <taxon>Metazoa</taxon>
        <taxon>Spiralia</taxon>
        <taxon>Lophotrochozoa</taxon>
        <taxon>Mollusca</taxon>
        <taxon>Bivalvia</taxon>
        <taxon>Autobranchia</taxon>
        <taxon>Pteriomorphia</taxon>
        <taxon>Pterioida</taxon>
        <taxon>Pterioidea</taxon>
        <taxon>Pteriidae</taxon>
        <taxon>Pinctada</taxon>
    </lineage>
</organism>
<feature type="compositionally biased region" description="Basic and acidic residues" evidence="1">
    <location>
        <begin position="450"/>
        <end position="467"/>
    </location>
</feature>
<dbReference type="PANTHER" id="PTHR19871:SF43">
    <property type="entry name" value="SI:CH211-212K18.6"/>
    <property type="match status" value="1"/>
</dbReference>
<evidence type="ECO:0000256" key="1">
    <source>
        <dbReference type="SAM" id="MobiDB-lite"/>
    </source>
</evidence>
<dbReference type="Proteomes" id="UP001186944">
    <property type="component" value="Unassembled WGS sequence"/>
</dbReference>
<dbReference type="SUPFAM" id="SSF50998">
    <property type="entry name" value="Quinoprotein alcohol dehydrogenase-like"/>
    <property type="match status" value="1"/>
</dbReference>
<protein>
    <submittedName>
        <fullName evidence="2">Uncharacterized protein</fullName>
    </submittedName>
</protein>
<reference evidence="2" key="1">
    <citation type="submission" date="2019-08" db="EMBL/GenBank/DDBJ databases">
        <title>The improved chromosome-level genome for the pearl oyster Pinctada fucata martensii using PacBio sequencing and Hi-C.</title>
        <authorList>
            <person name="Zheng Z."/>
        </authorList>
    </citation>
    <scope>NUCLEOTIDE SEQUENCE</scope>
    <source>
        <strain evidence="2">ZZ-2019</strain>
        <tissue evidence="2">Adductor muscle</tissue>
    </source>
</reference>
<keyword evidence="3" id="KW-1185">Reference proteome</keyword>
<name>A0AA88YNW4_PINIB</name>
<feature type="region of interest" description="Disordered" evidence="1">
    <location>
        <begin position="698"/>
        <end position="724"/>
    </location>
</feature>
<gene>
    <name evidence="2" type="ORF">FSP39_018953</name>
</gene>
<dbReference type="InterPro" id="IPR052752">
    <property type="entry name" value="NACHT-WD_repeat"/>
</dbReference>
<dbReference type="InterPro" id="IPR011047">
    <property type="entry name" value="Quinoprotein_ADH-like_sf"/>
</dbReference>
<feature type="compositionally biased region" description="Acidic residues" evidence="1">
    <location>
        <begin position="713"/>
        <end position="724"/>
    </location>
</feature>
<feature type="region of interest" description="Disordered" evidence="1">
    <location>
        <begin position="448"/>
        <end position="467"/>
    </location>
</feature>
<evidence type="ECO:0000313" key="2">
    <source>
        <dbReference type="EMBL" id="KAK3103400.1"/>
    </source>
</evidence>